<evidence type="ECO:0000313" key="3">
    <source>
        <dbReference type="Proteomes" id="UP000195141"/>
    </source>
</evidence>
<evidence type="ECO:0000313" key="2">
    <source>
        <dbReference type="EMBL" id="WYJ91439.1"/>
    </source>
</evidence>
<gene>
    <name evidence="2" type="ORF">A5888_003207</name>
    <name evidence="1" type="ORF">A5888_003842</name>
</gene>
<dbReference type="EMBL" id="CP147247">
    <property type="protein sequence ID" value="WYJ91439.1"/>
    <property type="molecule type" value="Genomic_DNA"/>
</dbReference>
<protein>
    <submittedName>
        <fullName evidence="1">Uncharacterized protein</fullName>
    </submittedName>
</protein>
<keyword evidence="3" id="KW-1185">Reference proteome</keyword>
<proteinExistence type="predicted"/>
<sequence>MNQAKETKIVYIATLKGHEIFYYDFTCPECKESTVLATGIGRYGNLGAFNCPHCEQSFYATNDDFPRAWLYVDRPTRNIVLTPLSKEELQK</sequence>
<accession>A0A242JZ80</accession>
<dbReference type="OrthoDB" id="2381377at2"/>
<dbReference type="EMBL" id="NGMM01000008">
    <property type="protein sequence ID" value="OTP10544.1"/>
    <property type="molecule type" value="Genomic_DNA"/>
</dbReference>
<reference evidence="1" key="1">
    <citation type="submission" date="2017-05" db="EMBL/GenBank/DDBJ databases">
        <title>The Genome Sequence of Enterococcus sp. 9E7_DIV0242.</title>
        <authorList>
            <consortium name="The Broad Institute Genomics Platform"/>
            <consortium name="The Broad Institute Genomic Center for Infectious Diseases"/>
            <person name="Earl A."/>
            <person name="Manson A."/>
            <person name="Schwartman J."/>
            <person name="Gilmore M."/>
            <person name="Abouelleil A."/>
            <person name="Cao P."/>
            <person name="Chapman S."/>
            <person name="Cusick C."/>
            <person name="Shea T."/>
            <person name="Young S."/>
            <person name="Neafsey D."/>
            <person name="Nusbaum C."/>
            <person name="Birren B."/>
        </authorList>
    </citation>
    <scope>NUCLEOTIDE SEQUENCE [LARGE SCALE GENOMIC DNA]</scope>
    <source>
        <strain evidence="1">9E7_DIV0242</strain>
    </source>
</reference>
<organism evidence="1">
    <name type="scientific">Candidatus Enterococcus clewellii</name>
    <dbReference type="NCBI Taxonomy" id="1834193"/>
    <lineage>
        <taxon>Bacteria</taxon>
        <taxon>Bacillati</taxon>
        <taxon>Bacillota</taxon>
        <taxon>Bacilli</taxon>
        <taxon>Lactobacillales</taxon>
        <taxon>Enterococcaceae</taxon>
        <taxon>Enterococcus</taxon>
    </lineage>
</organism>
<reference evidence="2" key="3">
    <citation type="submission" date="2024-03" db="EMBL/GenBank/DDBJ databases">
        <title>The Genome Sequence of Enterococcus sp. DIV0242b.</title>
        <authorList>
            <consortium name="The Broad Institute Genomics Platform"/>
            <consortium name="The Broad Institute Microbial Omics Core"/>
            <consortium name="The Broad Institute Genomic Center for Infectious Diseases"/>
            <person name="Earl A."/>
            <person name="Manson A."/>
            <person name="Gilmore M."/>
            <person name="Schwartman J."/>
            <person name="Shea T."/>
            <person name="Abouelleil A."/>
            <person name="Cao P."/>
            <person name="Chapman S."/>
            <person name="Cusick C."/>
            <person name="Young S."/>
            <person name="Neafsey D."/>
            <person name="Nusbaum C."/>
            <person name="Birren B."/>
        </authorList>
    </citation>
    <scope>NUCLEOTIDE SEQUENCE</scope>
    <source>
        <strain evidence="2">9E7_DIV0242</strain>
    </source>
</reference>
<reference evidence="2" key="2">
    <citation type="submission" date="2017-05" db="EMBL/GenBank/DDBJ databases">
        <authorList>
            <consortium name="The Broad Institute Genomics Platform"/>
            <consortium name="The Broad Institute Genomic Center for Infectious Diseases"/>
            <person name="Earl A."/>
            <person name="Manson A."/>
            <person name="Schwartman J."/>
            <person name="Gilmore M."/>
            <person name="Abouelleil A."/>
            <person name="Cao P."/>
            <person name="Chapman S."/>
            <person name="Cusick C."/>
            <person name="Shea T."/>
            <person name="Young S."/>
            <person name="Neafsey D."/>
            <person name="Nusbaum C."/>
            <person name="Birren B."/>
        </authorList>
    </citation>
    <scope>NUCLEOTIDE SEQUENCE</scope>
    <source>
        <strain evidence="2">9E7_DIV0242</strain>
    </source>
</reference>
<dbReference type="AlphaFoldDB" id="A0A242JZ80"/>
<dbReference type="Proteomes" id="UP000195141">
    <property type="component" value="Chromosome"/>
</dbReference>
<name>A0A242JZ80_9ENTE</name>
<dbReference type="RefSeq" id="WP_086350825.1">
    <property type="nucleotide sequence ID" value="NZ_CP147247.1"/>
</dbReference>
<evidence type="ECO:0000313" key="1">
    <source>
        <dbReference type="EMBL" id="OTP10544.1"/>
    </source>
</evidence>